<reference evidence="1" key="1">
    <citation type="submission" date="2021-01" db="EMBL/GenBank/DDBJ databases">
        <authorList>
            <consortium name="Genoscope - CEA"/>
            <person name="William W."/>
        </authorList>
    </citation>
    <scope>NUCLEOTIDE SEQUENCE</scope>
</reference>
<protein>
    <submittedName>
        <fullName evidence="1">(rape) hypothetical protein</fullName>
    </submittedName>
</protein>
<organism evidence="1">
    <name type="scientific">Brassica napus</name>
    <name type="common">Rape</name>
    <dbReference type="NCBI Taxonomy" id="3708"/>
    <lineage>
        <taxon>Eukaryota</taxon>
        <taxon>Viridiplantae</taxon>
        <taxon>Streptophyta</taxon>
        <taxon>Embryophyta</taxon>
        <taxon>Tracheophyta</taxon>
        <taxon>Spermatophyta</taxon>
        <taxon>Magnoliopsida</taxon>
        <taxon>eudicotyledons</taxon>
        <taxon>Gunneridae</taxon>
        <taxon>Pentapetalae</taxon>
        <taxon>rosids</taxon>
        <taxon>malvids</taxon>
        <taxon>Brassicales</taxon>
        <taxon>Brassicaceae</taxon>
        <taxon>Brassiceae</taxon>
        <taxon>Brassica</taxon>
    </lineage>
</organism>
<name>A0A816JPU7_BRANA</name>
<dbReference type="EMBL" id="HG994368">
    <property type="protein sequence ID" value="CAF1857031.1"/>
    <property type="molecule type" value="Genomic_DNA"/>
</dbReference>
<accession>A0A816JPU7</accession>
<gene>
    <name evidence="1" type="ORF">DARMORV10_C04P42600.1</name>
</gene>
<evidence type="ECO:0000313" key="1">
    <source>
        <dbReference type="EMBL" id="CAF1857031.1"/>
    </source>
</evidence>
<sequence length="101" mass="11520">MISFMLIIQASVFSHEFRLHWFVPTANASTSLTDCVSNKRFQAGDTSCISIHLNPNKVFTSIFKKIFVSFVCSFFGSLQLKGLSTKKIHLCKIKLMEREIQ</sequence>
<dbReference type="AlphaFoldDB" id="A0A816JPU7"/>
<dbReference type="Proteomes" id="UP001295469">
    <property type="component" value="Chromosome C04"/>
</dbReference>
<proteinExistence type="predicted"/>